<keyword evidence="4" id="KW-1134">Transmembrane beta strand</keyword>
<keyword evidence="9" id="KW-0732">Signal</keyword>
<evidence type="ECO:0000256" key="8">
    <source>
        <dbReference type="SAM" id="Coils"/>
    </source>
</evidence>
<keyword evidence="6" id="KW-0472">Membrane</keyword>
<dbReference type="InterPro" id="IPR051906">
    <property type="entry name" value="TolC-like"/>
</dbReference>
<evidence type="ECO:0000256" key="5">
    <source>
        <dbReference type="ARBA" id="ARBA00022692"/>
    </source>
</evidence>
<keyword evidence="11" id="KW-1185">Reference proteome</keyword>
<keyword evidence="3" id="KW-0813">Transport</keyword>
<gene>
    <name evidence="10" type="ORF">GV64_18105</name>
</gene>
<keyword evidence="8" id="KW-0175">Coiled coil</keyword>
<organism evidence="10 11">
    <name type="scientific">Endozoicomonas elysicola</name>
    <dbReference type="NCBI Taxonomy" id="305900"/>
    <lineage>
        <taxon>Bacteria</taxon>
        <taxon>Pseudomonadati</taxon>
        <taxon>Pseudomonadota</taxon>
        <taxon>Gammaproteobacteria</taxon>
        <taxon>Oceanospirillales</taxon>
        <taxon>Endozoicomonadaceae</taxon>
        <taxon>Endozoicomonas</taxon>
    </lineage>
</organism>
<dbReference type="SUPFAM" id="SSF56954">
    <property type="entry name" value="Outer membrane efflux proteins (OEP)"/>
    <property type="match status" value="1"/>
</dbReference>
<evidence type="ECO:0000256" key="4">
    <source>
        <dbReference type="ARBA" id="ARBA00022452"/>
    </source>
</evidence>
<dbReference type="PANTHER" id="PTHR30026:SF20">
    <property type="entry name" value="OUTER MEMBRANE PROTEIN TOLC"/>
    <property type="match status" value="1"/>
</dbReference>
<evidence type="ECO:0000256" key="3">
    <source>
        <dbReference type="ARBA" id="ARBA00022448"/>
    </source>
</evidence>
<dbReference type="Pfam" id="PF02321">
    <property type="entry name" value="OEP"/>
    <property type="match status" value="2"/>
</dbReference>
<feature type="chain" id="PRO_5001758827" evidence="9">
    <location>
        <begin position="30"/>
        <end position="467"/>
    </location>
</feature>
<dbReference type="GO" id="GO:0015288">
    <property type="term" value="F:porin activity"/>
    <property type="evidence" value="ECO:0007669"/>
    <property type="project" value="TreeGrafter"/>
</dbReference>
<dbReference type="PANTHER" id="PTHR30026">
    <property type="entry name" value="OUTER MEMBRANE PROTEIN TOLC"/>
    <property type="match status" value="1"/>
</dbReference>
<keyword evidence="5" id="KW-0812">Transmembrane</keyword>
<comment type="subcellular location">
    <subcellularLocation>
        <location evidence="1">Cell outer membrane</location>
    </subcellularLocation>
</comment>
<comment type="caution">
    <text evidence="10">The sequence shown here is derived from an EMBL/GenBank/DDBJ whole genome shotgun (WGS) entry which is preliminary data.</text>
</comment>
<dbReference type="GO" id="GO:0015562">
    <property type="term" value="F:efflux transmembrane transporter activity"/>
    <property type="evidence" value="ECO:0007669"/>
    <property type="project" value="InterPro"/>
</dbReference>
<keyword evidence="7" id="KW-0998">Cell outer membrane</keyword>
<feature type="signal peptide" evidence="9">
    <location>
        <begin position="1"/>
        <end position="29"/>
    </location>
</feature>
<dbReference type="NCBIfam" id="TIGR01844">
    <property type="entry name" value="type_I_sec_TolC"/>
    <property type="match status" value="1"/>
</dbReference>
<evidence type="ECO:0000256" key="1">
    <source>
        <dbReference type="ARBA" id="ARBA00004442"/>
    </source>
</evidence>
<accession>A0A081KE08</accession>
<dbReference type="EMBL" id="JOJP01000001">
    <property type="protein sequence ID" value="KEI72384.1"/>
    <property type="molecule type" value="Genomic_DNA"/>
</dbReference>
<evidence type="ECO:0000256" key="7">
    <source>
        <dbReference type="ARBA" id="ARBA00023237"/>
    </source>
</evidence>
<proteinExistence type="inferred from homology"/>
<dbReference type="Gene3D" id="1.20.1600.10">
    <property type="entry name" value="Outer membrane efflux proteins (OEP)"/>
    <property type="match status" value="1"/>
</dbReference>
<dbReference type="GO" id="GO:1990281">
    <property type="term" value="C:efflux pump complex"/>
    <property type="evidence" value="ECO:0007669"/>
    <property type="project" value="TreeGrafter"/>
</dbReference>
<evidence type="ECO:0000256" key="2">
    <source>
        <dbReference type="ARBA" id="ARBA00007613"/>
    </source>
</evidence>
<dbReference type="InterPro" id="IPR003423">
    <property type="entry name" value="OMP_efflux"/>
</dbReference>
<sequence>MSPGSAATVFKRLTLAAAWLAIMPFHSQAADLLEVYKQALDHDPVYRAGMFEHEASKEIYTQARAVLLPSLQFDYSKTKSKQDIVSSDNTVFAKGSTSFPTDEQSLTLTQSIYSYSNWAYFKQAKAEVRKVAADLENVRQDLVMRVAAVYFTVLRESDRYQAVEAEVKALEKHFQLVDRKFANGLANSTDLLDAEARYMQAKARQIETANTLHDALQGLKEIAGKLPDSLDALGQNLALQRPDPATMNSWVNDAQANNPVVLSRQSAVDVAWQEVRRQKGGHYPTFDLVVTQSSKETGGSLFGGGSEIDSRDVLFQVSMPLYSGGAVSSRVRESINRHYKAQDELELVLRQIARETQAAYTGVVSSIIKVNALQKSVETYEKAAEGKRTAFESGVISSGSVLDSERELFIARSDFSAARYDYLMNHLRLKRAAGNLSEADIVGINRLLKGVSLSTDTKALLAFGAEF</sequence>
<evidence type="ECO:0000313" key="11">
    <source>
        <dbReference type="Proteomes" id="UP000027997"/>
    </source>
</evidence>
<protein>
    <submittedName>
        <fullName evidence="10">Membrane protein</fullName>
    </submittedName>
</protein>
<dbReference type="Proteomes" id="UP000027997">
    <property type="component" value="Unassembled WGS sequence"/>
</dbReference>
<feature type="coiled-coil region" evidence="8">
    <location>
        <begin position="121"/>
        <end position="180"/>
    </location>
</feature>
<evidence type="ECO:0000256" key="6">
    <source>
        <dbReference type="ARBA" id="ARBA00023136"/>
    </source>
</evidence>
<evidence type="ECO:0000313" key="10">
    <source>
        <dbReference type="EMBL" id="KEI72384.1"/>
    </source>
</evidence>
<dbReference type="STRING" id="305900.GV64_18105"/>
<dbReference type="InterPro" id="IPR010130">
    <property type="entry name" value="T1SS_OMP_TolC"/>
</dbReference>
<dbReference type="AlphaFoldDB" id="A0A081KE08"/>
<name>A0A081KE08_9GAMM</name>
<dbReference type="eggNOG" id="COG1538">
    <property type="taxonomic scope" value="Bacteria"/>
</dbReference>
<reference evidence="10 11" key="1">
    <citation type="submission" date="2014-06" db="EMBL/GenBank/DDBJ databases">
        <title>Whole Genome Sequences of Three Symbiotic Endozoicomonas Bacteria.</title>
        <authorList>
            <person name="Neave M.J."/>
            <person name="Apprill A."/>
            <person name="Voolstra C.R."/>
        </authorList>
    </citation>
    <scope>NUCLEOTIDE SEQUENCE [LARGE SCALE GENOMIC DNA]</scope>
    <source>
        <strain evidence="10 11">DSM 22380</strain>
    </source>
</reference>
<comment type="similarity">
    <text evidence="2">Belongs to the outer membrane factor (OMF) (TC 1.B.17) family.</text>
</comment>
<dbReference type="GO" id="GO:0009279">
    <property type="term" value="C:cell outer membrane"/>
    <property type="evidence" value="ECO:0007669"/>
    <property type="project" value="UniProtKB-SubCell"/>
</dbReference>
<evidence type="ECO:0000256" key="9">
    <source>
        <dbReference type="SAM" id="SignalP"/>
    </source>
</evidence>